<feature type="region of interest" description="Disordered" evidence="2">
    <location>
        <begin position="134"/>
        <end position="205"/>
    </location>
</feature>
<dbReference type="EMBL" id="KQ104585">
    <property type="protein sequence ID" value="KMS93286.1"/>
    <property type="molecule type" value="Genomic_DNA"/>
</dbReference>
<dbReference type="OrthoDB" id="10266921at2759"/>
<dbReference type="PANTHER" id="PTHR12375">
    <property type="entry name" value="RNA-BINDING PROTEIN LUC7-RELATED"/>
    <property type="match status" value="1"/>
</dbReference>
<dbReference type="GO" id="GO:0005685">
    <property type="term" value="C:U1 snRNP"/>
    <property type="evidence" value="ECO:0007669"/>
    <property type="project" value="InterPro"/>
</dbReference>
<gene>
    <name evidence="3" type="ORF">BVRB_033010</name>
</gene>
<dbReference type="AlphaFoldDB" id="A0A0J8AWV4"/>
<sequence length="205" mass="24008">KRRGTDRLTMQVQPDVNDPAYIERQKRIDEIKDQQVVLVDQMQELGEQGKVEEACGVLGLYDDFEGKIREIEGETDAGVKFITDHEKKMGVCDICGAFLVQNEAESRIQSHLNGKQHVGFSMIREKIEELKNELEERAASAPEPQNHDRSRQRSRSPRPNRRSMKNSDYRRRSRSPVRRSPRRLSGGRHYESSRRRSSERDRYRR</sequence>
<comment type="similarity">
    <text evidence="1">Belongs to the Luc7 family.</text>
</comment>
<evidence type="ECO:0000313" key="3">
    <source>
        <dbReference type="EMBL" id="KMS93286.1"/>
    </source>
</evidence>
<dbReference type="GO" id="GO:0003729">
    <property type="term" value="F:mRNA binding"/>
    <property type="evidence" value="ECO:0007669"/>
    <property type="project" value="InterPro"/>
</dbReference>
<dbReference type="Proteomes" id="UP000035740">
    <property type="component" value="Unassembled WGS sequence"/>
</dbReference>
<proteinExistence type="inferred from homology"/>
<evidence type="ECO:0000256" key="1">
    <source>
        <dbReference type="ARBA" id="ARBA00005655"/>
    </source>
</evidence>
<feature type="non-terminal residue" evidence="3">
    <location>
        <position position="1"/>
    </location>
</feature>
<name>A0A0J8AWV4_BETVV</name>
<evidence type="ECO:0000256" key="2">
    <source>
        <dbReference type="SAM" id="MobiDB-lite"/>
    </source>
</evidence>
<protein>
    <submittedName>
        <fullName evidence="3">Uncharacterized protein</fullName>
    </submittedName>
</protein>
<keyword evidence="4" id="KW-1185">Reference proteome</keyword>
<organism evidence="3 4">
    <name type="scientific">Beta vulgaris subsp. vulgaris</name>
    <name type="common">Beet</name>
    <dbReference type="NCBI Taxonomy" id="3555"/>
    <lineage>
        <taxon>Eukaryota</taxon>
        <taxon>Viridiplantae</taxon>
        <taxon>Streptophyta</taxon>
        <taxon>Embryophyta</taxon>
        <taxon>Tracheophyta</taxon>
        <taxon>Spermatophyta</taxon>
        <taxon>Magnoliopsida</taxon>
        <taxon>eudicotyledons</taxon>
        <taxon>Gunneridae</taxon>
        <taxon>Pentapetalae</taxon>
        <taxon>Caryophyllales</taxon>
        <taxon>Chenopodiaceae</taxon>
        <taxon>Betoideae</taxon>
        <taxon>Beta</taxon>
    </lineage>
</organism>
<reference evidence="3 4" key="1">
    <citation type="journal article" date="2014" name="Nature">
        <title>The genome of the recently domesticated crop plant sugar beet (Beta vulgaris).</title>
        <authorList>
            <person name="Dohm J.C."/>
            <person name="Minoche A.E."/>
            <person name="Holtgrawe D."/>
            <person name="Capella-Gutierrez S."/>
            <person name="Zakrzewski F."/>
            <person name="Tafer H."/>
            <person name="Rupp O."/>
            <person name="Sorensen T.R."/>
            <person name="Stracke R."/>
            <person name="Reinhardt R."/>
            <person name="Goesmann A."/>
            <person name="Kraft T."/>
            <person name="Schulz B."/>
            <person name="Stadler P.F."/>
            <person name="Schmidt T."/>
            <person name="Gabaldon T."/>
            <person name="Lehrach H."/>
            <person name="Weisshaar B."/>
            <person name="Himmelbauer H."/>
        </authorList>
    </citation>
    <scope>NUCLEOTIDE SEQUENCE [LARGE SCALE GENOMIC DNA]</scope>
    <source>
        <tissue evidence="3">Taproot</tissue>
    </source>
</reference>
<dbReference type="InterPro" id="IPR004882">
    <property type="entry name" value="Luc7-rel"/>
</dbReference>
<dbReference type="GO" id="GO:0006376">
    <property type="term" value="P:mRNA splice site recognition"/>
    <property type="evidence" value="ECO:0007669"/>
    <property type="project" value="InterPro"/>
</dbReference>
<feature type="compositionally biased region" description="Basic residues" evidence="2">
    <location>
        <begin position="152"/>
        <end position="164"/>
    </location>
</feature>
<evidence type="ECO:0000313" key="4">
    <source>
        <dbReference type="Proteomes" id="UP000035740"/>
    </source>
</evidence>
<dbReference type="Pfam" id="PF03194">
    <property type="entry name" value="LUC7"/>
    <property type="match status" value="1"/>
</dbReference>
<dbReference type="eggNOG" id="KOG0796">
    <property type="taxonomic scope" value="Eukaryota"/>
</dbReference>
<feature type="compositionally biased region" description="Basic and acidic residues" evidence="2">
    <location>
        <begin position="188"/>
        <end position="205"/>
    </location>
</feature>
<feature type="compositionally biased region" description="Basic residues" evidence="2">
    <location>
        <begin position="171"/>
        <end position="186"/>
    </location>
</feature>
<feature type="non-terminal residue" evidence="3">
    <location>
        <position position="205"/>
    </location>
</feature>
<dbReference type="Gramene" id="KMS93286">
    <property type="protein sequence ID" value="KMS93286"/>
    <property type="gene ID" value="BVRB_033010"/>
</dbReference>
<accession>A0A0J8AWV4</accession>